<evidence type="ECO:0000313" key="1">
    <source>
        <dbReference type="EMBL" id="KFI45596.1"/>
    </source>
</evidence>
<gene>
    <name evidence="1" type="ORF">BBOH_0992</name>
</gene>
<comment type="caution">
    <text evidence="1">The sequence shown here is derived from an EMBL/GenBank/DDBJ whole genome shotgun (WGS) entry which is preliminary data.</text>
</comment>
<proteinExistence type="predicted"/>
<dbReference type="EMBL" id="JGYP01000002">
    <property type="protein sequence ID" value="KFI45596.1"/>
    <property type="molecule type" value="Genomic_DNA"/>
</dbReference>
<accession>A0A086ZGE6</accession>
<name>A0A086ZGE6_9BIFI</name>
<keyword evidence="2" id="KW-1185">Reference proteome</keyword>
<dbReference type="Proteomes" id="UP000029096">
    <property type="component" value="Unassembled WGS sequence"/>
</dbReference>
<dbReference type="AlphaFoldDB" id="A0A086ZGE6"/>
<evidence type="ECO:0000313" key="2">
    <source>
        <dbReference type="Proteomes" id="UP000029096"/>
    </source>
</evidence>
<protein>
    <submittedName>
        <fullName evidence="1">Uncharacterized protein</fullName>
    </submittedName>
</protein>
<organism evidence="1 2">
    <name type="scientific">Bifidobacterium bohemicum DSM 22767</name>
    <dbReference type="NCBI Taxonomy" id="1437606"/>
    <lineage>
        <taxon>Bacteria</taxon>
        <taxon>Bacillati</taxon>
        <taxon>Actinomycetota</taxon>
        <taxon>Actinomycetes</taxon>
        <taxon>Bifidobacteriales</taxon>
        <taxon>Bifidobacteriaceae</taxon>
        <taxon>Bifidobacterium</taxon>
    </lineage>
</organism>
<dbReference type="STRING" id="1437606.BBOH_0992"/>
<reference evidence="1 2" key="1">
    <citation type="submission" date="2014-03" db="EMBL/GenBank/DDBJ databases">
        <title>Genomics of Bifidobacteria.</title>
        <authorList>
            <person name="Ventura M."/>
            <person name="Milani C."/>
            <person name="Lugli G.A."/>
        </authorList>
    </citation>
    <scope>NUCLEOTIDE SEQUENCE [LARGE SCALE GENOMIC DNA]</scope>
    <source>
        <strain evidence="1 2">DSM 22767</strain>
    </source>
</reference>
<sequence length="99" mass="11291">MSKPAKDGWGTPMSWDEFICDCLPCADLWLSYKDQTFMIQTIRGGYWALVDSTRYGEDGNYLVLFLGTKDMDEFTETPIPLLDGRSLHEAWPDIVFVSA</sequence>